<protein>
    <submittedName>
        <fullName evidence="2">Uncharacterized protein</fullName>
    </submittedName>
</protein>
<dbReference type="InParanoid" id="D6RKW0"/>
<gene>
    <name evidence="2" type="ORF">CC1G_13858</name>
</gene>
<feature type="compositionally biased region" description="Basic and acidic residues" evidence="1">
    <location>
        <begin position="35"/>
        <end position="45"/>
    </location>
</feature>
<comment type="caution">
    <text evidence="2">The sequence shown here is derived from an EMBL/GenBank/DDBJ whole genome shotgun (WGS) entry which is preliminary data.</text>
</comment>
<dbReference type="RefSeq" id="XP_002911823.1">
    <property type="nucleotide sequence ID" value="XM_002911777.1"/>
</dbReference>
<name>D6RKW0_COPC7</name>
<dbReference type="KEGG" id="cci:CC1G_13858"/>
<dbReference type="HOGENOM" id="CLU_1019476_0_0_1"/>
<dbReference type="Proteomes" id="UP000001861">
    <property type="component" value="Unassembled WGS sequence"/>
</dbReference>
<evidence type="ECO:0000256" key="1">
    <source>
        <dbReference type="SAM" id="MobiDB-lite"/>
    </source>
</evidence>
<feature type="compositionally biased region" description="Basic and acidic residues" evidence="1">
    <location>
        <begin position="217"/>
        <end position="227"/>
    </location>
</feature>
<accession>D6RKW0</accession>
<dbReference type="VEuPathDB" id="FungiDB:CC1G_13858"/>
<reference evidence="2 3" key="1">
    <citation type="journal article" date="2010" name="Proc. Natl. Acad. Sci. U.S.A.">
        <title>Insights into evolution of multicellular fungi from the assembled chromosomes of the mushroom Coprinopsis cinerea (Coprinus cinereus).</title>
        <authorList>
            <person name="Stajich J.E."/>
            <person name="Wilke S.K."/>
            <person name="Ahren D."/>
            <person name="Au C.H."/>
            <person name="Birren B.W."/>
            <person name="Borodovsky M."/>
            <person name="Burns C."/>
            <person name="Canback B."/>
            <person name="Casselton L.A."/>
            <person name="Cheng C.K."/>
            <person name="Deng J."/>
            <person name="Dietrich F.S."/>
            <person name="Fargo D.C."/>
            <person name="Farman M.L."/>
            <person name="Gathman A.C."/>
            <person name="Goldberg J."/>
            <person name="Guigo R."/>
            <person name="Hoegger P.J."/>
            <person name="Hooker J.B."/>
            <person name="Huggins A."/>
            <person name="James T.Y."/>
            <person name="Kamada T."/>
            <person name="Kilaru S."/>
            <person name="Kodira C."/>
            <person name="Kues U."/>
            <person name="Kupfer D."/>
            <person name="Kwan H.S."/>
            <person name="Lomsadze A."/>
            <person name="Li W."/>
            <person name="Lilly W.W."/>
            <person name="Ma L.J."/>
            <person name="Mackey A.J."/>
            <person name="Manning G."/>
            <person name="Martin F."/>
            <person name="Muraguchi H."/>
            <person name="Natvig D.O."/>
            <person name="Palmerini H."/>
            <person name="Ramesh M.A."/>
            <person name="Rehmeyer C.J."/>
            <person name="Roe B.A."/>
            <person name="Shenoy N."/>
            <person name="Stanke M."/>
            <person name="Ter-Hovhannisyan V."/>
            <person name="Tunlid A."/>
            <person name="Velagapudi R."/>
            <person name="Vision T.J."/>
            <person name="Zeng Q."/>
            <person name="Zolan M.E."/>
            <person name="Pukkila P.J."/>
        </authorList>
    </citation>
    <scope>NUCLEOTIDE SEQUENCE [LARGE SCALE GENOMIC DNA]</scope>
    <source>
        <strain evidence="3">Okayama-7 / 130 / ATCC MYA-4618 / FGSC 9003</strain>
    </source>
</reference>
<feature type="region of interest" description="Disordered" evidence="1">
    <location>
        <begin position="217"/>
        <end position="249"/>
    </location>
</feature>
<evidence type="ECO:0000313" key="2">
    <source>
        <dbReference type="EMBL" id="EFI28329.1"/>
    </source>
</evidence>
<feature type="region of interest" description="Disordered" evidence="1">
    <location>
        <begin position="35"/>
        <end position="94"/>
    </location>
</feature>
<dbReference type="GeneID" id="9378921"/>
<dbReference type="AlphaFoldDB" id="D6RKW0"/>
<keyword evidence="3" id="KW-1185">Reference proteome</keyword>
<evidence type="ECO:0000313" key="3">
    <source>
        <dbReference type="Proteomes" id="UP000001861"/>
    </source>
</evidence>
<feature type="compositionally biased region" description="Basic residues" evidence="1">
    <location>
        <begin position="46"/>
        <end position="59"/>
    </location>
</feature>
<dbReference type="EMBL" id="AACS02000002">
    <property type="protein sequence ID" value="EFI28329.1"/>
    <property type="molecule type" value="Genomic_DNA"/>
</dbReference>
<sequence>MSRPVYPAYPFWDVLLYSYWGITGVRIIACKRLQQKKEGETDDRRKPKTKPRRRTRKKTTPNGTADSQRSSKRNALEGSVAQDPPTGIRPQVDYASSSSLSSSLFLEINTSSHSSPPCPCPWLLELLKAAAEACLRSSELSINIPGFISLLSSVAIADPSNHESGSGRHKTAKKFLRQLPCENGFGGGGPGTRLLCAWFRIWLVEVVSHAHGEAVMRNKDSEEDRPMAGKGCLKPSPQTTGKAFSPKKQLAGPGLLIKIAQGTARMGKRKGSR</sequence>
<organism evidence="2 3">
    <name type="scientific">Coprinopsis cinerea (strain Okayama-7 / 130 / ATCC MYA-4618 / FGSC 9003)</name>
    <name type="common">Inky cap fungus</name>
    <name type="synonym">Hormographiella aspergillata</name>
    <dbReference type="NCBI Taxonomy" id="240176"/>
    <lineage>
        <taxon>Eukaryota</taxon>
        <taxon>Fungi</taxon>
        <taxon>Dikarya</taxon>
        <taxon>Basidiomycota</taxon>
        <taxon>Agaricomycotina</taxon>
        <taxon>Agaricomycetes</taxon>
        <taxon>Agaricomycetidae</taxon>
        <taxon>Agaricales</taxon>
        <taxon>Agaricineae</taxon>
        <taxon>Psathyrellaceae</taxon>
        <taxon>Coprinopsis</taxon>
    </lineage>
</organism>
<proteinExistence type="predicted"/>